<feature type="compositionally biased region" description="Acidic residues" evidence="5">
    <location>
        <begin position="611"/>
        <end position="623"/>
    </location>
</feature>
<feature type="compositionally biased region" description="Low complexity" evidence="5">
    <location>
        <begin position="558"/>
        <end position="579"/>
    </location>
</feature>
<dbReference type="AlphaFoldDB" id="A0A0L0DJZ0"/>
<feature type="region of interest" description="Disordered" evidence="5">
    <location>
        <begin position="537"/>
        <end position="684"/>
    </location>
</feature>
<reference evidence="6 7" key="1">
    <citation type="submission" date="2010-05" db="EMBL/GenBank/DDBJ databases">
        <title>The Genome Sequence of Thecamonas trahens ATCC 50062.</title>
        <authorList>
            <consortium name="The Broad Institute Genome Sequencing Platform"/>
            <person name="Russ C."/>
            <person name="Cuomo C."/>
            <person name="Shea T."/>
            <person name="Young S.K."/>
            <person name="Zeng Q."/>
            <person name="Koehrsen M."/>
            <person name="Haas B."/>
            <person name="Borodovsky M."/>
            <person name="Guigo R."/>
            <person name="Alvarado L."/>
            <person name="Berlin A."/>
            <person name="Bochicchio J."/>
            <person name="Borenstein D."/>
            <person name="Chapman S."/>
            <person name="Chen Z."/>
            <person name="Freedman E."/>
            <person name="Gellesch M."/>
            <person name="Goldberg J."/>
            <person name="Griggs A."/>
            <person name="Gujja S."/>
            <person name="Heilman E."/>
            <person name="Heiman D."/>
            <person name="Hepburn T."/>
            <person name="Howarth C."/>
            <person name="Jen D."/>
            <person name="Larson L."/>
            <person name="Mehta T."/>
            <person name="Park D."/>
            <person name="Pearson M."/>
            <person name="Roberts A."/>
            <person name="Saif S."/>
            <person name="Shenoy N."/>
            <person name="Sisk P."/>
            <person name="Stolte C."/>
            <person name="Sykes S."/>
            <person name="Thomson T."/>
            <person name="Walk T."/>
            <person name="White J."/>
            <person name="Yandava C."/>
            <person name="Burger G."/>
            <person name="Gray M.W."/>
            <person name="Holland P.W.H."/>
            <person name="King N."/>
            <person name="Lang F.B.F."/>
            <person name="Roger A.J."/>
            <person name="Ruiz-Trillo I."/>
            <person name="Lander E."/>
            <person name="Nusbaum C."/>
        </authorList>
    </citation>
    <scope>NUCLEOTIDE SEQUENCE [LARGE SCALE GENOMIC DNA]</scope>
    <source>
        <strain evidence="6 7">ATCC 50062</strain>
    </source>
</reference>
<feature type="repeat" description="WD" evidence="4">
    <location>
        <begin position="90"/>
        <end position="132"/>
    </location>
</feature>
<evidence type="ECO:0000256" key="1">
    <source>
        <dbReference type="ARBA" id="ARBA00006917"/>
    </source>
</evidence>
<name>A0A0L0DJZ0_THETB</name>
<dbReference type="Proteomes" id="UP000054408">
    <property type="component" value="Unassembled WGS sequence"/>
</dbReference>
<evidence type="ECO:0000256" key="5">
    <source>
        <dbReference type="SAM" id="MobiDB-lite"/>
    </source>
</evidence>
<dbReference type="PROSITE" id="PS50294">
    <property type="entry name" value="WD_REPEATS_REGION"/>
    <property type="match status" value="3"/>
</dbReference>
<organism evidence="6 7">
    <name type="scientific">Thecamonas trahens ATCC 50062</name>
    <dbReference type="NCBI Taxonomy" id="461836"/>
    <lineage>
        <taxon>Eukaryota</taxon>
        <taxon>Apusozoa</taxon>
        <taxon>Apusomonadida</taxon>
        <taxon>Apusomonadidae</taxon>
        <taxon>Thecamonas</taxon>
    </lineage>
</organism>
<dbReference type="InterPro" id="IPR001680">
    <property type="entry name" value="WD40_rpt"/>
</dbReference>
<dbReference type="PANTHER" id="PTHR19848:SF8">
    <property type="entry name" value="F-BOX AND WD REPEAT DOMAIN CONTAINING 7"/>
    <property type="match status" value="1"/>
</dbReference>
<dbReference type="RefSeq" id="XP_013755454.1">
    <property type="nucleotide sequence ID" value="XM_013900000.1"/>
</dbReference>
<dbReference type="PRINTS" id="PR00320">
    <property type="entry name" value="GPROTEINBRPT"/>
</dbReference>
<feature type="compositionally biased region" description="Basic residues" evidence="5">
    <location>
        <begin position="580"/>
        <end position="607"/>
    </location>
</feature>
<dbReference type="STRING" id="461836.A0A0L0DJZ0"/>
<feature type="compositionally biased region" description="Acidic residues" evidence="5">
    <location>
        <begin position="876"/>
        <end position="887"/>
    </location>
</feature>
<evidence type="ECO:0000313" key="7">
    <source>
        <dbReference type="Proteomes" id="UP000054408"/>
    </source>
</evidence>
<dbReference type="SUPFAM" id="SSF50978">
    <property type="entry name" value="WD40 repeat-like"/>
    <property type="match status" value="1"/>
</dbReference>
<sequence>MAVFPHAYVGSSGPHRERPQRRIRISYTIEDAARPPSHRFGVNALAVDRINNRLYTAGRDSTIISWEMGATRSQGRERREPSAPVASRVLAGHIDWVNDLVLFGDDNRMLMSASSDTSVVCWDTSTGDEVYVMNRHADYVKALAYLPTRGLMASAGLDNKICLWDVANVAASVELTGHKDSVYALAAATSAPILASGSSEKLVRLWDARSHRKIGKLKGHTDIVKTLAVDASGSLILSGGSDGLVKLWDVGTRKCLASYRIHGDSVWSLRASDSLTHFYSASRDGSIAYSTLRSGPDSVLSVRLAQLDHQVLALAPTHTPGAQKAASPGLVWVGTTTSSPVAFATPEPDLAQDLSSSVYVPPHTAASASGVVATPRNALPPNTLPAPRALAPVATLPGTTGIVRHQILADRRHALTQDNSGLMQVWDVTRGVKISDLPNADDWDEELKTQNDNIGPVAVPSWLTLDSKTGGLTVHLTQPQCFAAEVFAEDLNLTPCCRELPEPGTRINIGHVVLKSIFRHAIRQFLEEHSAKARRAARRAAAHTAPAPADDDVYSDEGTAGRATGSAASASASTSAVSKSSRRRRRHRNSRHAGRSGRRKGKARKKRSDTAGEEEQEEEDDDGTAPLSASASRSLGEDSSNDSRTSQDRASPPIPGAASAELDSDSCVGSAVSSSSADAEEQAEDALLDLQRGESLLPWFFDLADSTRVVATEEPSGRKLLSLTVGAMHSKWSEINIETWLHNALWENVLWANEPSKILFTLEPRPNSDLAALSTTGQSLQAARVYRVKRVAAHVFNQLGLDREGYDPSRPCDAVAVYCRSTRVGPAVDLRAIRHHYWCAPDDLCLTYDRAAPAPHSRLPSPVDDDELAPSPATDPEAEEQAEELEEVAIAAAAAANESPSRKRESAGHPLAPQPKRAKTLAAAADLENSASSGDTDTEAASEAASRVKNAAETNTALRVTGREGSPSIEAVA</sequence>
<dbReference type="OrthoDB" id="2421129at2759"/>
<dbReference type="PROSITE" id="PS00678">
    <property type="entry name" value="WD_REPEATS_1"/>
    <property type="match status" value="3"/>
</dbReference>
<evidence type="ECO:0000256" key="3">
    <source>
        <dbReference type="ARBA" id="ARBA00022737"/>
    </source>
</evidence>
<dbReference type="InterPro" id="IPR020472">
    <property type="entry name" value="WD40_PAC1"/>
</dbReference>
<keyword evidence="7" id="KW-1185">Reference proteome</keyword>
<dbReference type="CDD" id="cd00200">
    <property type="entry name" value="WD40"/>
    <property type="match status" value="1"/>
</dbReference>
<dbReference type="Gene3D" id="2.130.10.10">
    <property type="entry name" value="YVTN repeat-like/Quinoprotein amine dehydrogenase"/>
    <property type="match status" value="2"/>
</dbReference>
<dbReference type="Pfam" id="PF11816">
    <property type="entry name" value="DUF3337"/>
    <property type="match status" value="1"/>
</dbReference>
<keyword evidence="3" id="KW-0677">Repeat</keyword>
<evidence type="ECO:0000313" key="6">
    <source>
        <dbReference type="EMBL" id="KNC52411.1"/>
    </source>
</evidence>
<dbReference type="InterPro" id="IPR015943">
    <property type="entry name" value="WD40/YVTN_repeat-like_dom_sf"/>
</dbReference>
<dbReference type="Pfam" id="PF00400">
    <property type="entry name" value="WD40"/>
    <property type="match status" value="5"/>
</dbReference>
<feature type="compositionally biased region" description="Low complexity" evidence="5">
    <location>
        <begin position="888"/>
        <end position="898"/>
    </location>
</feature>
<evidence type="ECO:0000256" key="4">
    <source>
        <dbReference type="PROSITE-ProRule" id="PRU00221"/>
    </source>
</evidence>
<dbReference type="eggNOG" id="KOG0308">
    <property type="taxonomic scope" value="Eukaryota"/>
</dbReference>
<protein>
    <submittedName>
        <fullName evidence="6">Uncharacterized protein</fullName>
    </submittedName>
</protein>
<comment type="similarity">
    <text evidence="1">Belongs to the WD repeat WDR48 family.</text>
</comment>
<feature type="region of interest" description="Disordered" evidence="5">
    <location>
        <begin position="856"/>
        <end position="973"/>
    </location>
</feature>
<dbReference type="InterPro" id="IPR021772">
    <property type="entry name" value="WDR48/Bun107"/>
</dbReference>
<feature type="repeat" description="WD" evidence="4">
    <location>
        <begin position="217"/>
        <end position="258"/>
    </location>
</feature>
<gene>
    <name evidence="6" type="ORF">AMSG_08386</name>
</gene>
<proteinExistence type="inferred from homology"/>
<feature type="repeat" description="WD" evidence="4">
    <location>
        <begin position="133"/>
        <end position="166"/>
    </location>
</feature>
<evidence type="ECO:0000256" key="2">
    <source>
        <dbReference type="ARBA" id="ARBA00022574"/>
    </source>
</evidence>
<accession>A0A0L0DJZ0</accession>
<dbReference type="InterPro" id="IPR019775">
    <property type="entry name" value="WD40_repeat_CS"/>
</dbReference>
<dbReference type="InterPro" id="IPR036322">
    <property type="entry name" value="WD40_repeat_dom_sf"/>
</dbReference>
<dbReference type="GeneID" id="25567092"/>
<dbReference type="SMART" id="SM00320">
    <property type="entry name" value="WD40"/>
    <property type="match status" value="7"/>
</dbReference>
<feature type="repeat" description="WD" evidence="4">
    <location>
        <begin position="175"/>
        <end position="216"/>
    </location>
</feature>
<keyword evidence="2 4" id="KW-0853">WD repeat</keyword>
<feature type="compositionally biased region" description="Low complexity" evidence="5">
    <location>
        <begin position="665"/>
        <end position="677"/>
    </location>
</feature>
<dbReference type="PROSITE" id="PS50082">
    <property type="entry name" value="WD_REPEATS_2"/>
    <property type="match status" value="4"/>
</dbReference>
<dbReference type="EMBL" id="GL349472">
    <property type="protein sequence ID" value="KNC52411.1"/>
    <property type="molecule type" value="Genomic_DNA"/>
</dbReference>
<dbReference type="PANTHER" id="PTHR19848">
    <property type="entry name" value="WD40 REPEAT PROTEIN"/>
    <property type="match status" value="1"/>
</dbReference>